<gene>
    <name evidence="2" type="primary">LOC113457650</name>
</gene>
<sequence length="435" mass="50217">MAARERLFELWMLYCTKKDPDYLRLWLDNFVLSYEQFLDVDFEKLPTRVDDMPPGISLLPDNILQVLRIQLLHCVQKTADGLEEQQQALSILLVKFFIILCRNLSNVEEIGTCSYINHVITMTTLYIQQLKSKKKEKEMADQTSIEEFVIHALAFCESLYDPYRNWRHRISGRILSSVEKSRQKYKPASLTVEFVPFFYQCFQESEHLKESLKCCLLHLFGAIVAGGQRNALQAISPATMEVLMRVLSDCDSWEEGDPEEVGRKRELTLKCLTQVVHILLTSSSDQRQVETSTVLENYFKLLNSDHSALPKQRKSMRWESQFIVLQIKMLNTITAMLDCADRPVLQAIFLNSNCFEHLIRLLQNCKLFLNAHSMVADKNEKDLANQLLTEISEDQVFQGRLDCLAVSTIQALTAVMKNSPAAKEVFKERIGYMHV</sequence>
<dbReference type="Proteomes" id="UP000694915">
    <property type="component" value="Linkage group LG4"/>
</dbReference>
<protein>
    <submittedName>
        <fullName evidence="2">Neurobeachin-like protein 1</fullName>
    </submittedName>
</protein>
<reference evidence="2" key="1">
    <citation type="submission" date="2025-08" db="UniProtKB">
        <authorList>
            <consortium name="RefSeq"/>
        </authorList>
    </citation>
    <scope>IDENTIFICATION</scope>
</reference>
<keyword evidence="1" id="KW-1185">Reference proteome</keyword>
<organism evidence="1 2">
    <name type="scientific">Microtus ochrogaster</name>
    <name type="common">Prairie vole</name>
    <dbReference type="NCBI Taxonomy" id="79684"/>
    <lineage>
        <taxon>Eukaryota</taxon>
        <taxon>Metazoa</taxon>
        <taxon>Chordata</taxon>
        <taxon>Craniata</taxon>
        <taxon>Vertebrata</taxon>
        <taxon>Euteleostomi</taxon>
        <taxon>Mammalia</taxon>
        <taxon>Eutheria</taxon>
        <taxon>Euarchontoglires</taxon>
        <taxon>Glires</taxon>
        <taxon>Rodentia</taxon>
        <taxon>Myomorpha</taxon>
        <taxon>Muroidea</taxon>
        <taxon>Cricetidae</taxon>
        <taxon>Arvicolinae</taxon>
        <taxon>Microtus</taxon>
    </lineage>
</organism>
<dbReference type="GeneID" id="113457650"/>
<dbReference type="SUPFAM" id="SSF48371">
    <property type="entry name" value="ARM repeat"/>
    <property type="match status" value="1"/>
</dbReference>
<dbReference type="InterPro" id="IPR016024">
    <property type="entry name" value="ARM-type_fold"/>
</dbReference>
<name>A0ABM1UJ08_MICOH</name>
<evidence type="ECO:0000313" key="2">
    <source>
        <dbReference type="RefSeq" id="XP_026641970.1"/>
    </source>
</evidence>
<accession>A0ABM1UJ08</accession>
<evidence type="ECO:0000313" key="1">
    <source>
        <dbReference type="Proteomes" id="UP000694915"/>
    </source>
</evidence>
<proteinExistence type="predicted"/>
<dbReference type="RefSeq" id="XP_026641970.1">
    <property type="nucleotide sequence ID" value="XM_026786169.1"/>
</dbReference>